<name>A0A423JYU9_9PSED</name>
<accession>A0A423JYU9</accession>
<feature type="domain" description="HTH cro/C1-type" evidence="1">
    <location>
        <begin position="38"/>
        <end position="91"/>
    </location>
</feature>
<dbReference type="SUPFAM" id="SSF47413">
    <property type="entry name" value="lambda repressor-like DNA-binding domains"/>
    <property type="match status" value="1"/>
</dbReference>
<evidence type="ECO:0000313" key="2">
    <source>
        <dbReference type="EMBL" id="RON42885.1"/>
    </source>
</evidence>
<dbReference type="GO" id="GO:0003677">
    <property type="term" value="F:DNA binding"/>
    <property type="evidence" value="ECO:0007669"/>
    <property type="project" value="InterPro"/>
</dbReference>
<dbReference type="EMBL" id="MOBQ01000025">
    <property type="protein sequence ID" value="RON42885.1"/>
    <property type="molecule type" value="Genomic_DNA"/>
</dbReference>
<sequence>MTSGRSFWSRFRRSEAVMENNMIPHEVVSRIVDGALPVQAWRQHLNLTQQEVAERMGVSQSTFAELESVSKPRKATREKIAAAFGINADQLEL</sequence>
<evidence type="ECO:0000259" key="1">
    <source>
        <dbReference type="PROSITE" id="PS50943"/>
    </source>
</evidence>
<dbReference type="PROSITE" id="PS50943">
    <property type="entry name" value="HTH_CROC1"/>
    <property type="match status" value="1"/>
</dbReference>
<dbReference type="InterPro" id="IPR010982">
    <property type="entry name" value="Lambda_DNA-bd_dom_sf"/>
</dbReference>
<proteinExistence type="predicted"/>
<dbReference type="Gene3D" id="1.10.260.40">
    <property type="entry name" value="lambda repressor-like DNA-binding domains"/>
    <property type="match status" value="1"/>
</dbReference>
<dbReference type="AlphaFoldDB" id="A0A423JYU9"/>
<dbReference type="InterPro" id="IPR001387">
    <property type="entry name" value="Cro/C1-type_HTH"/>
</dbReference>
<dbReference type="CDD" id="cd00093">
    <property type="entry name" value="HTH_XRE"/>
    <property type="match status" value="1"/>
</dbReference>
<dbReference type="SMART" id="SM00530">
    <property type="entry name" value="HTH_XRE"/>
    <property type="match status" value="1"/>
</dbReference>
<dbReference type="Proteomes" id="UP000285349">
    <property type="component" value="Unassembled WGS sequence"/>
</dbReference>
<evidence type="ECO:0000313" key="3">
    <source>
        <dbReference type="Proteomes" id="UP000285349"/>
    </source>
</evidence>
<gene>
    <name evidence="2" type="ORF">BK666_22165</name>
</gene>
<reference evidence="2 3" key="1">
    <citation type="submission" date="2016-10" db="EMBL/GenBank/DDBJ databases">
        <title>Comparative genome analysis of multiple Pseudomonas spp. focuses on biocontrol and plant growth promoting traits.</title>
        <authorList>
            <person name="Tao X.-Y."/>
            <person name="Taylor C.G."/>
        </authorList>
    </citation>
    <scope>NUCLEOTIDE SEQUENCE [LARGE SCALE GENOMIC DNA]</scope>
    <source>
        <strain evidence="2 3">37A10</strain>
    </source>
</reference>
<organism evidence="2 3">
    <name type="scientific">Pseudomonas frederiksbergensis</name>
    <dbReference type="NCBI Taxonomy" id="104087"/>
    <lineage>
        <taxon>Bacteria</taxon>
        <taxon>Pseudomonadati</taxon>
        <taxon>Pseudomonadota</taxon>
        <taxon>Gammaproteobacteria</taxon>
        <taxon>Pseudomonadales</taxon>
        <taxon>Pseudomonadaceae</taxon>
        <taxon>Pseudomonas</taxon>
    </lineage>
</organism>
<dbReference type="Pfam" id="PF01381">
    <property type="entry name" value="HTH_3"/>
    <property type="match status" value="1"/>
</dbReference>
<protein>
    <submittedName>
        <fullName evidence="2">Transcriptional regulator</fullName>
    </submittedName>
</protein>
<comment type="caution">
    <text evidence="2">The sequence shown here is derived from an EMBL/GenBank/DDBJ whole genome shotgun (WGS) entry which is preliminary data.</text>
</comment>